<dbReference type="PANTHER" id="PTHR10277">
    <property type="entry name" value="HOMOCITRATE SYNTHASE-RELATED"/>
    <property type="match status" value="1"/>
</dbReference>
<keyword evidence="2 7" id="KW-0479">Metal-binding</keyword>
<comment type="catalytic activity">
    <reaction evidence="7">
        <text>(S)-4-hydroxy-2-oxopentanoate = acetaldehyde + pyruvate</text>
        <dbReference type="Rhea" id="RHEA:22624"/>
        <dbReference type="ChEBI" id="CHEBI:15343"/>
        <dbReference type="ChEBI" id="CHEBI:15361"/>
        <dbReference type="ChEBI" id="CHEBI:73143"/>
        <dbReference type="EC" id="4.1.3.39"/>
    </reaction>
</comment>
<dbReference type="CDD" id="cd07943">
    <property type="entry name" value="DRE_TIM_HOA"/>
    <property type="match status" value="1"/>
</dbReference>
<name>A0A840IBG0_9ACTN</name>
<evidence type="ECO:0000256" key="8">
    <source>
        <dbReference type="NCBIfam" id="TIGR03217"/>
    </source>
</evidence>
<dbReference type="HAMAP" id="MF_01656">
    <property type="entry name" value="HOA"/>
    <property type="match status" value="1"/>
</dbReference>
<evidence type="ECO:0000259" key="9">
    <source>
        <dbReference type="PROSITE" id="PS50991"/>
    </source>
</evidence>
<feature type="active site" description="Proton acceptor" evidence="7">
    <location>
        <position position="16"/>
    </location>
</feature>
<dbReference type="Gene3D" id="1.10.8.60">
    <property type="match status" value="1"/>
</dbReference>
<feature type="site" description="Transition state stabilizer" evidence="7">
    <location>
        <position position="12"/>
    </location>
</feature>
<dbReference type="InterPro" id="IPR012425">
    <property type="entry name" value="DmpG_comm"/>
</dbReference>
<dbReference type="InterPro" id="IPR035685">
    <property type="entry name" value="DRE_TIM_HOA"/>
</dbReference>
<comment type="catalytic activity">
    <reaction evidence="6">
        <text>(S)-4-hydroxy-2-oxohexanoate = propanal + pyruvate</text>
        <dbReference type="Rhea" id="RHEA:36003"/>
        <dbReference type="ChEBI" id="CHEBI:15361"/>
        <dbReference type="ChEBI" id="CHEBI:17153"/>
        <dbReference type="ChEBI" id="CHEBI:73142"/>
        <dbReference type="EC" id="4.1.3.43"/>
    </reaction>
    <physiologicalReaction direction="left-to-right" evidence="6">
        <dbReference type="Rhea" id="RHEA:36004"/>
    </physiologicalReaction>
</comment>
<comment type="caution">
    <text evidence="7">Lacks conserved residue(s) required for the propagation of feature annotation.</text>
</comment>
<dbReference type="RefSeq" id="WP_183340610.1">
    <property type="nucleotide sequence ID" value="NZ_JACHNU010000001.1"/>
</dbReference>
<dbReference type="NCBIfam" id="TIGR03217">
    <property type="entry name" value="4OH_2_O_val_ald"/>
    <property type="match status" value="1"/>
</dbReference>
<evidence type="ECO:0000256" key="1">
    <source>
        <dbReference type="ARBA" id="ARBA00008944"/>
    </source>
</evidence>
<dbReference type="Gene3D" id="3.20.20.70">
    <property type="entry name" value="Aldolase class I"/>
    <property type="match status" value="1"/>
</dbReference>
<dbReference type="AlphaFoldDB" id="A0A840IBG0"/>
<dbReference type="Proteomes" id="UP000585272">
    <property type="component" value="Unassembled WGS sequence"/>
</dbReference>
<feature type="binding site" evidence="7">
    <location>
        <position position="13"/>
    </location>
    <ligand>
        <name>Mn(2+)</name>
        <dbReference type="ChEBI" id="CHEBI:29035"/>
    </ligand>
</feature>
<keyword evidence="4 7" id="KW-0464">Manganese</keyword>
<evidence type="ECO:0000313" key="11">
    <source>
        <dbReference type="Proteomes" id="UP000585272"/>
    </source>
</evidence>
<dbReference type="EMBL" id="JACHNU010000001">
    <property type="protein sequence ID" value="MBB4661982.1"/>
    <property type="molecule type" value="Genomic_DNA"/>
</dbReference>
<proteinExistence type="inferred from homology"/>
<keyword evidence="11" id="KW-1185">Reference proteome</keyword>
<dbReference type="PROSITE" id="PS50991">
    <property type="entry name" value="PYR_CT"/>
    <property type="match status" value="1"/>
</dbReference>
<dbReference type="Pfam" id="PF00682">
    <property type="entry name" value="HMGL-like"/>
    <property type="match status" value="1"/>
</dbReference>
<dbReference type="NCBIfam" id="NF006049">
    <property type="entry name" value="PRK08195.1"/>
    <property type="match status" value="1"/>
</dbReference>
<dbReference type="PANTHER" id="PTHR10277:SF9">
    <property type="entry name" value="2-ISOPROPYLMALATE SYNTHASE 1, CHLOROPLASTIC-RELATED"/>
    <property type="match status" value="1"/>
</dbReference>
<comment type="similarity">
    <text evidence="1 7">Belongs to the 4-hydroxy-2-oxovalerate aldolase family.</text>
</comment>
<feature type="binding site" evidence="7">
    <location>
        <position position="167"/>
    </location>
    <ligand>
        <name>substrate</name>
    </ligand>
</feature>
<accession>A0A840IBG0</accession>
<comment type="caution">
    <text evidence="10">The sequence shown here is derived from an EMBL/GenBank/DDBJ whole genome shotgun (WGS) entry which is preliminary data.</text>
</comment>
<evidence type="ECO:0000256" key="4">
    <source>
        <dbReference type="ARBA" id="ARBA00023211"/>
    </source>
</evidence>
<dbReference type="SUPFAM" id="SSF51569">
    <property type="entry name" value="Aldolase"/>
    <property type="match status" value="1"/>
</dbReference>
<evidence type="ECO:0000256" key="5">
    <source>
        <dbReference type="ARBA" id="ARBA00023239"/>
    </source>
</evidence>
<feature type="binding site" evidence="7">
    <location>
        <position position="194"/>
    </location>
    <ligand>
        <name>Mn(2+)</name>
        <dbReference type="ChEBI" id="CHEBI:29035"/>
    </ligand>
</feature>
<evidence type="ECO:0000256" key="2">
    <source>
        <dbReference type="ARBA" id="ARBA00022723"/>
    </source>
</evidence>
<dbReference type="InterPro" id="IPR013785">
    <property type="entry name" value="Aldolase_TIM"/>
</dbReference>
<gene>
    <name evidence="10" type="ORF">BDZ31_001555</name>
</gene>
<feature type="domain" description="Pyruvate carboxyltransferase" evidence="9">
    <location>
        <begin position="4"/>
        <end position="255"/>
    </location>
</feature>
<dbReference type="EC" id="4.1.3.39" evidence="7 8"/>
<feature type="binding site" evidence="7">
    <location>
        <begin position="12"/>
        <end position="13"/>
    </location>
    <ligand>
        <name>substrate</name>
    </ligand>
</feature>
<evidence type="ECO:0000256" key="6">
    <source>
        <dbReference type="ARBA" id="ARBA00023518"/>
    </source>
</evidence>
<dbReference type="InterPro" id="IPR050073">
    <property type="entry name" value="2-IPM_HCS-like"/>
</dbReference>
<dbReference type="InterPro" id="IPR017629">
    <property type="entry name" value="4OH_2_O-val_aldolase"/>
</dbReference>
<evidence type="ECO:0000256" key="7">
    <source>
        <dbReference type="HAMAP-Rule" id="MF_01656"/>
    </source>
</evidence>
<reference evidence="10 11" key="1">
    <citation type="submission" date="2020-08" db="EMBL/GenBank/DDBJ databases">
        <title>Genomic Encyclopedia of Archaeal and Bacterial Type Strains, Phase II (KMG-II): from individual species to whole genera.</title>
        <authorList>
            <person name="Goeker M."/>
        </authorList>
    </citation>
    <scope>NUCLEOTIDE SEQUENCE [LARGE SCALE GENOMIC DNA]</scope>
    <source>
        <strain evidence="10 11">DSM 23288</strain>
    </source>
</reference>
<keyword evidence="3 7" id="KW-0058">Aromatic hydrocarbons catabolism</keyword>
<dbReference type="GO" id="GO:0009098">
    <property type="term" value="P:L-leucine biosynthetic process"/>
    <property type="evidence" value="ECO:0007669"/>
    <property type="project" value="TreeGrafter"/>
</dbReference>
<dbReference type="GO" id="GO:0003852">
    <property type="term" value="F:2-isopropylmalate synthase activity"/>
    <property type="evidence" value="ECO:0007669"/>
    <property type="project" value="TreeGrafter"/>
</dbReference>
<dbReference type="InterPro" id="IPR000891">
    <property type="entry name" value="PYR_CT"/>
</dbReference>
<dbReference type="GO" id="GO:0030145">
    <property type="term" value="F:manganese ion binding"/>
    <property type="evidence" value="ECO:0007669"/>
    <property type="project" value="UniProtKB-UniRule"/>
</dbReference>
<feature type="binding site" evidence="7">
    <location>
        <position position="196"/>
    </location>
    <ligand>
        <name>Mn(2+)</name>
        <dbReference type="ChEBI" id="CHEBI:29035"/>
    </ligand>
</feature>
<sequence>MAQILISDPTLRDGNHAVQHRLNEEQIRRYAAAANAARVAIVEVGHGNGLGASSLQVGEALLSDADMLRIAREELSDVKLGVFGIPGFATMTRDLDVAIDAGADVFRVGAHCTEADLTERHITYLREQEKDVYGVLMMCHMATPERLCEEALKMKAYGARGVIVMDSAGAFLTADLQDRIARLVDATSFAIGFHGHNNLCLAVANSVAAVDAGATIVDGTARGFGAGAGNTELEVLVAVLAELGHDTGIDLYKVLDAADLAERELVQQLPSTDSVGIVSGLAGVFSGYSKPVRRIARDFGVDPRDVFFALGRREVIAGQEDVILEVAMALRDAVEEQRLEQQDEEIRTTEGERS</sequence>
<dbReference type="SUPFAM" id="SSF89000">
    <property type="entry name" value="post-HMGL domain-like"/>
    <property type="match status" value="1"/>
</dbReference>
<organism evidence="10 11">
    <name type="scientific">Conexibacter arvalis</name>
    <dbReference type="NCBI Taxonomy" id="912552"/>
    <lineage>
        <taxon>Bacteria</taxon>
        <taxon>Bacillati</taxon>
        <taxon>Actinomycetota</taxon>
        <taxon>Thermoleophilia</taxon>
        <taxon>Solirubrobacterales</taxon>
        <taxon>Conexibacteraceae</taxon>
        <taxon>Conexibacter</taxon>
    </lineage>
</organism>
<evidence type="ECO:0000313" key="10">
    <source>
        <dbReference type="EMBL" id="MBB4661982.1"/>
    </source>
</evidence>
<feature type="binding site" evidence="7">
    <location>
        <position position="194"/>
    </location>
    <ligand>
        <name>substrate</name>
    </ligand>
</feature>
<dbReference type="Pfam" id="PF07836">
    <property type="entry name" value="DmpG_comm"/>
    <property type="match status" value="1"/>
</dbReference>
<dbReference type="GO" id="GO:0008701">
    <property type="term" value="F:4-hydroxy-2-oxovalerate aldolase activity"/>
    <property type="evidence" value="ECO:0007669"/>
    <property type="project" value="UniProtKB-UniRule"/>
</dbReference>
<keyword evidence="5 7" id="KW-0456">Lyase</keyword>
<protein>
    <recommendedName>
        <fullName evidence="7 8">4-hydroxy-2-oxovalerate aldolase</fullName>
        <shortName evidence="7">HOA</shortName>
        <ecNumber evidence="7 8">4.1.3.39</ecNumber>
    </recommendedName>
    <alternativeName>
        <fullName evidence="7">4-hydroxy-2-keto-pentanoic acid aldolase</fullName>
    </alternativeName>
    <alternativeName>
        <fullName evidence="7">4-hydroxy-2-oxopentanoate aldolase</fullName>
    </alternativeName>
</protein>
<evidence type="ECO:0000256" key="3">
    <source>
        <dbReference type="ARBA" id="ARBA00022797"/>
    </source>
</evidence>